<keyword evidence="6 7" id="KW-0012">Acyltransferase</keyword>
<evidence type="ECO:0000256" key="4">
    <source>
        <dbReference type="ARBA" id="ARBA00022989"/>
    </source>
</evidence>
<keyword evidence="10" id="KW-1185">Reference proteome</keyword>
<comment type="similarity">
    <text evidence="7">Belongs to the DHHC palmitoyltransferase family.</text>
</comment>
<proteinExistence type="inferred from homology"/>
<protein>
    <recommendedName>
        <fullName evidence="7">Palmitoyltransferase</fullName>
        <ecNumber evidence="7">2.3.1.225</ecNumber>
    </recommendedName>
</protein>
<gene>
    <name evidence="9" type="ORF">BSTOLATCC_MIC64131</name>
</gene>
<comment type="domain">
    <text evidence="7">The DHHC domain is required for palmitoyltransferase activity.</text>
</comment>
<feature type="transmembrane region" description="Helical" evidence="7">
    <location>
        <begin position="109"/>
        <end position="128"/>
    </location>
</feature>
<keyword evidence="2 7" id="KW-0808">Transferase</keyword>
<dbReference type="EMBL" id="CAJZBQ010000062">
    <property type="protein sequence ID" value="CAG9335666.1"/>
    <property type="molecule type" value="Genomic_DNA"/>
</dbReference>
<dbReference type="GO" id="GO:0016020">
    <property type="term" value="C:membrane"/>
    <property type="evidence" value="ECO:0007669"/>
    <property type="project" value="UniProtKB-SubCell"/>
</dbReference>
<evidence type="ECO:0000313" key="9">
    <source>
        <dbReference type="EMBL" id="CAG9335666.1"/>
    </source>
</evidence>
<dbReference type="GO" id="GO:0019706">
    <property type="term" value="F:protein-cysteine S-palmitoyltransferase activity"/>
    <property type="evidence" value="ECO:0007669"/>
    <property type="project" value="UniProtKB-EC"/>
</dbReference>
<comment type="subcellular location">
    <subcellularLocation>
        <location evidence="1">Membrane</location>
        <topology evidence="1">Multi-pass membrane protein</topology>
    </subcellularLocation>
</comment>
<keyword evidence="3 7" id="KW-0812">Transmembrane</keyword>
<feature type="domain" description="Palmitoyltransferase DHHC" evidence="8">
    <location>
        <begin position="183"/>
        <end position="304"/>
    </location>
</feature>
<feature type="transmembrane region" description="Helical" evidence="7">
    <location>
        <begin position="62"/>
        <end position="85"/>
    </location>
</feature>
<evidence type="ECO:0000256" key="3">
    <source>
        <dbReference type="ARBA" id="ARBA00022692"/>
    </source>
</evidence>
<name>A0AAU9KBQ4_9CILI</name>
<evidence type="ECO:0000256" key="1">
    <source>
        <dbReference type="ARBA" id="ARBA00004141"/>
    </source>
</evidence>
<dbReference type="InterPro" id="IPR039859">
    <property type="entry name" value="PFA4/ZDH16/20/ERF2-like"/>
</dbReference>
<sequence>MASNAALEYIPIILFPQMNDQHLPPEIPTESHHLPYGYTTGALHFQFEKKRQQVTVTTVDRLLGLIPMVILFLIVLFELYAYFYWHLIPLLEKNEGLRLDFWEGYDQSAWKYIFHLLSIILHAVIFLISTYRTMFTPPGHVPEDLKLEVDQVHGNKYHVMISEMLLRKMKKIGNMERKKTLFPRFCRNCLKVKPDRSHHCSICNTCVLKMDHHCPYINNCVGNDNYKYFMNLVISGTMASLQLTTTMWEGVLLAWDNSNYSIPFQVTFGIAYLGNVILSVVLVAFLCFHFYLISNATTTIEFREKLSVKFDVSPYHKGRWNNFLAIFGKNPLIWFLPIKPRMNSEAMSFLSSEQEK</sequence>
<evidence type="ECO:0000256" key="2">
    <source>
        <dbReference type="ARBA" id="ARBA00022679"/>
    </source>
</evidence>
<evidence type="ECO:0000256" key="5">
    <source>
        <dbReference type="ARBA" id="ARBA00023136"/>
    </source>
</evidence>
<accession>A0AAU9KBQ4</accession>
<comment type="catalytic activity">
    <reaction evidence="7">
        <text>L-cysteinyl-[protein] + hexadecanoyl-CoA = S-hexadecanoyl-L-cysteinyl-[protein] + CoA</text>
        <dbReference type="Rhea" id="RHEA:36683"/>
        <dbReference type="Rhea" id="RHEA-COMP:10131"/>
        <dbReference type="Rhea" id="RHEA-COMP:11032"/>
        <dbReference type="ChEBI" id="CHEBI:29950"/>
        <dbReference type="ChEBI" id="CHEBI:57287"/>
        <dbReference type="ChEBI" id="CHEBI:57379"/>
        <dbReference type="ChEBI" id="CHEBI:74151"/>
        <dbReference type="EC" id="2.3.1.225"/>
    </reaction>
</comment>
<dbReference type="PROSITE" id="PS50216">
    <property type="entry name" value="DHHC"/>
    <property type="match status" value="1"/>
</dbReference>
<keyword evidence="4 7" id="KW-1133">Transmembrane helix</keyword>
<dbReference type="AlphaFoldDB" id="A0AAU9KBQ4"/>
<feature type="transmembrane region" description="Helical" evidence="7">
    <location>
        <begin position="268"/>
        <end position="293"/>
    </location>
</feature>
<dbReference type="InterPro" id="IPR001594">
    <property type="entry name" value="Palmitoyltrfase_DHHC"/>
</dbReference>
<evidence type="ECO:0000256" key="7">
    <source>
        <dbReference type="RuleBase" id="RU079119"/>
    </source>
</evidence>
<evidence type="ECO:0000313" key="10">
    <source>
        <dbReference type="Proteomes" id="UP001162131"/>
    </source>
</evidence>
<feature type="transmembrane region" description="Helical" evidence="7">
    <location>
        <begin position="228"/>
        <end position="248"/>
    </location>
</feature>
<evidence type="ECO:0000256" key="6">
    <source>
        <dbReference type="ARBA" id="ARBA00023315"/>
    </source>
</evidence>
<dbReference type="Proteomes" id="UP001162131">
    <property type="component" value="Unassembled WGS sequence"/>
</dbReference>
<dbReference type="EC" id="2.3.1.225" evidence="7"/>
<comment type="caution">
    <text evidence="9">The sequence shown here is derived from an EMBL/GenBank/DDBJ whole genome shotgun (WGS) entry which is preliminary data.</text>
</comment>
<dbReference type="Pfam" id="PF01529">
    <property type="entry name" value="DHHC"/>
    <property type="match status" value="1"/>
</dbReference>
<keyword evidence="5 7" id="KW-0472">Membrane</keyword>
<evidence type="ECO:0000259" key="8">
    <source>
        <dbReference type="Pfam" id="PF01529"/>
    </source>
</evidence>
<organism evidence="9 10">
    <name type="scientific">Blepharisma stoltei</name>
    <dbReference type="NCBI Taxonomy" id="1481888"/>
    <lineage>
        <taxon>Eukaryota</taxon>
        <taxon>Sar</taxon>
        <taxon>Alveolata</taxon>
        <taxon>Ciliophora</taxon>
        <taxon>Postciliodesmatophora</taxon>
        <taxon>Heterotrichea</taxon>
        <taxon>Heterotrichida</taxon>
        <taxon>Blepharismidae</taxon>
        <taxon>Blepharisma</taxon>
    </lineage>
</organism>
<dbReference type="PANTHER" id="PTHR12246">
    <property type="entry name" value="PALMITOYLTRANSFERASE ZDHHC16"/>
    <property type="match status" value="1"/>
</dbReference>
<reference evidence="9" key="1">
    <citation type="submission" date="2021-09" db="EMBL/GenBank/DDBJ databases">
        <authorList>
            <consortium name="AG Swart"/>
            <person name="Singh M."/>
            <person name="Singh A."/>
            <person name="Seah K."/>
            <person name="Emmerich C."/>
        </authorList>
    </citation>
    <scope>NUCLEOTIDE SEQUENCE</scope>
    <source>
        <strain evidence="9">ATCC30299</strain>
    </source>
</reference>